<dbReference type="Pfam" id="PF00293">
    <property type="entry name" value="NUDIX"/>
    <property type="match status" value="1"/>
</dbReference>
<dbReference type="PRINTS" id="PR00502">
    <property type="entry name" value="NUDIXFAMILY"/>
</dbReference>
<reference evidence="5 6" key="1">
    <citation type="submission" date="2020-03" db="EMBL/GenBank/DDBJ databases">
        <title>Whole genome shotgun sequence of Phytohabitans flavus NBRC 107702.</title>
        <authorList>
            <person name="Komaki H."/>
            <person name="Tamura T."/>
        </authorList>
    </citation>
    <scope>NUCLEOTIDE SEQUENCE [LARGE SCALE GENOMIC DNA]</scope>
    <source>
        <strain evidence="5 6">NBRC 107702</strain>
    </source>
</reference>
<keyword evidence="6" id="KW-1185">Reference proteome</keyword>
<accession>A0A6F8XL73</accession>
<dbReference type="Proteomes" id="UP000502508">
    <property type="component" value="Chromosome"/>
</dbReference>
<organism evidence="5 6">
    <name type="scientific">Phytohabitans flavus</name>
    <dbReference type="NCBI Taxonomy" id="1076124"/>
    <lineage>
        <taxon>Bacteria</taxon>
        <taxon>Bacillati</taxon>
        <taxon>Actinomycetota</taxon>
        <taxon>Actinomycetes</taxon>
        <taxon>Micromonosporales</taxon>
        <taxon>Micromonosporaceae</taxon>
    </lineage>
</organism>
<dbReference type="CDD" id="cd03674">
    <property type="entry name" value="NUDIX_Hydrolase"/>
    <property type="match status" value="1"/>
</dbReference>
<dbReference type="InterPro" id="IPR020476">
    <property type="entry name" value="Nudix_hydrolase"/>
</dbReference>
<evidence type="ECO:0000313" key="6">
    <source>
        <dbReference type="Proteomes" id="UP000502508"/>
    </source>
</evidence>
<dbReference type="SUPFAM" id="SSF55811">
    <property type="entry name" value="Nudix"/>
    <property type="match status" value="1"/>
</dbReference>
<dbReference type="InterPro" id="IPR000086">
    <property type="entry name" value="NUDIX_hydrolase_dom"/>
</dbReference>
<dbReference type="KEGG" id="pfla:Pflav_009760"/>
<feature type="domain" description="Nudix hydrolase" evidence="4">
    <location>
        <begin position="13"/>
        <end position="163"/>
    </location>
</feature>
<evidence type="ECO:0000256" key="3">
    <source>
        <dbReference type="RuleBase" id="RU003476"/>
    </source>
</evidence>
<sequence>MQQPDISDAAHSGRHLTASAVVIDPARRVVLLAVHNVTRLWQFPGGHLEPDESGDEAAIREAREETGIHATLWTRDRLDVPAGVWQPSPIMTIQYVAPANPRWDEPEHLHVDMLYLTTADSLVVPIAQPDEVDDAQWMPIDQLNGPDVRPDIPVIVAAAWQLLQPRRP</sequence>
<dbReference type="PANTHER" id="PTHR43736:SF1">
    <property type="entry name" value="DIHYDRONEOPTERIN TRIPHOSPHATE DIPHOSPHATASE"/>
    <property type="match status" value="1"/>
</dbReference>
<dbReference type="RefSeq" id="WP_173033994.1">
    <property type="nucleotide sequence ID" value="NZ_AP022870.1"/>
</dbReference>
<proteinExistence type="inferred from homology"/>
<dbReference type="Gene3D" id="3.90.79.10">
    <property type="entry name" value="Nucleoside Triphosphate Pyrophosphohydrolase"/>
    <property type="match status" value="1"/>
</dbReference>
<dbReference type="GO" id="GO:0016787">
    <property type="term" value="F:hydrolase activity"/>
    <property type="evidence" value="ECO:0007669"/>
    <property type="project" value="UniProtKB-KW"/>
</dbReference>
<evidence type="ECO:0000256" key="1">
    <source>
        <dbReference type="ARBA" id="ARBA00005582"/>
    </source>
</evidence>
<keyword evidence="2 3" id="KW-0378">Hydrolase</keyword>
<gene>
    <name evidence="5" type="ORF">Pflav_009760</name>
</gene>
<reference evidence="5 6" key="2">
    <citation type="submission" date="2020-03" db="EMBL/GenBank/DDBJ databases">
        <authorList>
            <person name="Ichikawa N."/>
            <person name="Kimura A."/>
            <person name="Kitahashi Y."/>
            <person name="Uohara A."/>
        </authorList>
    </citation>
    <scope>NUCLEOTIDE SEQUENCE [LARGE SCALE GENOMIC DNA]</scope>
    <source>
        <strain evidence="5 6">NBRC 107702</strain>
    </source>
</reference>
<dbReference type="AlphaFoldDB" id="A0A6F8XL73"/>
<protein>
    <recommendedName>
        <fullName evidence="4">Nudix hydrolase domain-containing protein</fullName>
    </recommendedName>
</protein>
<comment type="similarity">
    <text evidence="1 3">Belongs to the Nudix hydrolase family.</text>
</comment>
<dbReference type="PANTHER" id="PTHR43736">
    <property type="entry name" value="ADP-RIBOSE PYROPHOSPHATASE"/>
    <property type="match status" value="1"/>
</dbReference>
<dbReference type="PROSITE" id="PS00893">
    <property type="entry name" value="NUDIX_BOX"/>
    <property type="match status" value="1"/>
</dbReference>
<evidence type="ECO:0000259" key="4">
    <source>
        <dbReference type="PROSITE" id="PS51462"/>
    </source>
</evidence>
<dbReference type="PROSITE" id="PS51462">
    <property type="entry name" value="NUDIX"/>
    <property type="match status" value="1"/>
</dbReference>
<dbReference type="EMBL" id="AP022870">
    <property type="protein sequence ID" value="BCB74566.1"/>
    <property type="molecule type" value="Genomic_DNA"/>
</dbReference>
<evidence type="ECO:0000256" key="2">
    <source>
        <dbReference type="ARBA" id="ARBA00022801"/>
    </source>
</evidence>
<dbReference type="InterPro" id="IPR020084">
    <property type="entry name" value="NUDIX_hydrolase_CS"/>
</dbReference>
<evidence type="ECO:0000313" key="5">
    <source>
        <dbReference type="EMBL" id="BCB74566.1"/>
    </source>
</evidence>
<dbReference type="InterPro" id="IPR015797">
    <property type="entry name" value="NUDIX_hydrolase-like_dom_sf"/>
</dbReference>
<name>A0A6F8XL73_9ACTN</name>